<dbReference type="Proteomes" id="UP000799777">
    <property type="component" value="Unassembled WGS sequence"/>
</dbReference>
<evidence type="ECO:0000313" key="2">
    <source>
        <dbReference type="EMBL" id="KAF2031297.1"/>
    </source>
</evidence>
<keyword evidence="3" id="KW-1185">Reference proteome</keyword>
<evidence type="ECO:0000313" key="3">
    <source>
        <dbReference type="Proteomes" id="UP000799777"/>
    </source>
</evidence>
<reference evidence="2" key="1">
    <citation type="journal article" date="2020" name="Stud. Mycol.">
        <title>101 Dothideomycetes genomes: a test case for predicting lifestyles and emergence of pathogens.</title>
        <authorList>
            <person name="Haridas S."/>
            <person name="Albert R."/>
            <person name="Binder M."/>
            <person name="Bloem J."/>
            <person name="Labutti K."/>
            <person name="Salamov A."/>
            <person name="Andreopoulos B."/>
            <person name="Baker S."/>
            <person name="Barry K."/>
            <person name="Bills G."/>
            <person name="Bluhm B."/>
            <person name="Cannon C."/>
            <person name="Castanera R."/>
            <person name="Culley D."/>
            <person name="Daum C."/>
            <person name="Ezra D."/>
            <person name="Gonzalez J."/>
            <person name="Henrissat B."/>
            <person name="Kuo A."/>
            <person name="Liang C."/>
            <person name="Lipzen A."/>
            <person name="Lutzoni F."/>
            <person name="Magnuson J."/>
            <person name="Mondo S."/>
            <person name="Nolan M."/>
            <person name="Ohm R."/>
            <person name="Pangilinan J."/>
            <person name="Park H.-J."/>
            <person name="Ramirez L."/>
            <person name="Alfaro M."/>
            <person name="Sun H."/>
            <person name="Tritt A."/>
            <person name="Yoshinaga Y."/>
            <person name="Zwiers L.-H."/>
            <person name="Turgeon B."/>
            <person name="Goodwin S."/>
            <person name="Spatafora J."/>
            <person name="Crous P."/>
            <person name="Grigoriev I."/>
        </authorList>
    </citation>
    <scope>NUCLEOTIDE SEQUENCE</scope>
    <source>
        <strain evidence="2">CBS 110217</strain>
    </source>
</reference>
<evidence type="ECO:0000256" key="1">
    <source>
        <dbReference type="SAM" id="MobiDB-lite"/>
    </source>
</evidence>
<feature type="compositionally biased region" description="Polar residues" evidence="1">
    <location>
        <begin position="254"/>
        <end position="265"/>
    </location>
</feature>
<proteinExistence type="predicted"/>
<dbReference type="AlphaFoldDB" id="A0A9P4HDF2"/>
<comment type="caution">
    <text evidence="2">The sequence shown here is derived from an EMBL/GenBank/DDBJ whole genome shotgun (WGS) entry which is preliminary data.</text>
</comment>
<feature type="compositionally biased region" description="Basic and acidic residues" evidence="1">
    <location>
        <begin position="222"/>
        <end position="236"/>
    </location>
</feature>
<organism evidence="2 3">
    <name type="scientific">Setomelanomma holmii</name>
    <dbReference type="NCBI Taxonomy" id="210430"/>
    <lineage>
        <taxon>Eukaryota</taxon>
        <taxon>Fungi</taxon>
        <taxon>Dikarya</taxon>
        <taxon>Ascomycota</taxon>
        <taxon>Pezizomycotina</taxon>
        <taxon>Dothideomycetes</taxon>
        <taxon>Pleosporomycetidae</taxon>
        <taxon>Pleosporales</taxon>
        <taxon>Pleosporineae</taxon>
        <taxon>Phaeosphaeriaceae</taxon>
        <taxon>Setomelanomma</taxon>
    </lineage>
</organism>
<dbReference type="EMBL" id="ML978182">
    <property type="protein sequence ID" value="KAF2031297.1"/>
    <property type="molecule type" value="Genomic_DNA"/>
</dbReference>
<sequence length="265" mass="28929">MVLIVSSSVVAAELLGGAQDCFKSDNAVQCAAARKKISGSLEADATVDTAGHALVSSLECPVLSRRLYSCSNFCNAQGCCPTEAYVRTFRHVSPALHDFFLLCRRLCYVASAEVKAASDLVLRRHAADERTSDKGLSSSPIYASCTKAGQGCRRDLVVELWLWSCRRGRRDQLGGKIANFQCPRTKSTPRRRCSVSWSAQDLHGCPAANRMCWQGASREQNEEATKIRDVQREQSAAEKGSSIQSSRQPAPESQVLSITYTKSNS</sequence>
<protein>
    <submittedName>
        <fullName evidence="2">Uncharacterized protein</fullName>
    </submittedName>
</protein>
<accession>A0A9P4HDF2</accession>
<feature type="region of interest" description="Disordered" evidence="1">
    <location>
        <begin position="222"/>
        <end position="265"/>
    </location>
</feature>
<name>A0A9P4HDF2_9PLEO</name>
<gene>
    <name evidence="2" type="ORF">EK21DRAFT_88220</name>
</gene>